<feature type="compositionally biased region" description="Basic and acidic residues" evidence="1">
    <location>
        <begin position="21"/>
        <end position="30"/>
    </location>
</feature>
<keyword evidence="3" id="KW-1185">Reference proteome</keyword>
<organism evidence="2 3">
    <name type="scientific">Aldrovandia affinis</name>
    <dbReference type="NCBI Taxonomy" id="143900"/>
    <lineage>
        <taxon>Eukaryota</taxon>
        <taxon>Metazoa</taxon>
        <taxon>Chordata</taxon>
        <taxon>Craniata</taxon>
        <taxon>Vertebrata</taxon>
        <taxon>Euteleostomi</taxon>
        <taxon>Actinopterygii</taxon>
        <taxon>Neopterygii</taxon>
        <taxon>Teleostei</taxon>
        <taxon>Notacanthiformes</taxon>
        <taxon>Halosauridae</taxon>
        <taxon>Aldrovandia</taxon>
    </lineage>
</organism>
<name>A0AAD7SSU6_9TELE</name>
<feature type="region of interest" description="Disordered" evidence="1">
    <location>
        <begin position="1"/>
        <end position="67"/>
    </location>
</feature>
<proteinExistence type="predicted"/>
<feature type="compositionally biased region" description="Polar residues" evidence="1">
    <location>
        <begin position="82"/>
        <end position="91"/>
    </location>
</feature>
<protein>
    <submittedName>
        <fullName evidence="2">Uncharacterized protein</fullName>
    </submittedName>
</protein>
<gene>
    <name evidence="2" type="ORF">AAFF_G00256480</name>
</gene>
<evidence type="ECO:0000313" key="3">
    <source>
        <dbReference type="Proteomes" id="UP001221898"/>
    </source>
</evidence>
<feature type="compositionally biased region" description="Polar residues" evidence="1">
    <location>
        <begin position="49"/>
        <end position="60"/>
    </location>
</feature>
<dbReference type="AlphaFoldDB" id="A0AAD7SSU6"/>
<feature type="region of interest" description="Disordered" evidence="1">
    <location>
        <begin position="73"/>
        <end position="92"/>
    </location>
</feature>
<reference evidence="2" key="1">
    <citation type="journal article" date="2023" name="Science">
        <title>Genome structures resolve the early diversification of teleost fishes.</title>
        <authorList>
            <person name="Parey E."/>
            <person name="Louis A."/>
            <person name="Montfort J."/>
            <person name="Bouchez O."/>
            <person name="Roques C."/>
            <person name="Iampietro C."/>
            <person name="Lluch J."/>
            <person name="Castinel A."/>
            <person name="Donnadieu C."/>
            <person name="Desvignes T."/>
            <person name="Floi Bucao C."/>
            <person name="Jouanno E."/>
            <person name="Wen M."/>
            <person name="Mejri S."/>
            <person name="Dirks R."/>
            <person name="Jansen H."/>
            <person name="Henkel C."/>
            <person name="Chen W.J."/>
            <person name="Zahm M."/>
            <person name="Cabau C."/>
            <person name="Klopp C."/>
            <person name="Thompson A.W."/>
            <person name="Robinson-Rechavi M."/>
            <person name="Braasch I."/>
            <person name="Lecointre G."/>
            <person name="Bobe J."/>
            <person name="Postlethwait J.H."/>
            <person name="Berthelot C."/>
            <person name="Roest Crollius H."/>
            <person name="Guiguen Y."/>
        </authorList>
    </citation>
    <scope>NUCLEOTIDE SEQUENCE</scope>
    <source>
        <strain evidence="2">NC1722</strain>
    </source>
</reference>
<accession>A0AAD7SSU6</accession>
<evidence type="ECO:0000256" key="1">
    <source>
        <dbReference type="SAM" id="MobiDB-lite"/>
    </source>
</evidence>
<dbReference type="Proteomes" id="UP001221898">
    <property type="component" value="Unassembled WGS sequence"/>
</dbReference>
<evidence type="ECO:0000313" key="2">
    <source>
        <dbReference type="EMBL" id="KAJ8408234.1"/>
    </source>
</evidence>
<dbReference type="EMBL" id="JAINUG010000035">
    <property type="protein sequence ID" value="KAJ8408234.1"/>
    <property type="molecule type" value="Genomic_DNA"/>
</dbReference>
<sequence length="134" mass="14790">MSEYLRGSGGAGALAYTSPRDTSRGKETRTRVVQSRPPAPSRLREPAQTRHTLQNNTEPQRPNPALSRRIDLVKKPGLAPTPDNTPTNCKSTYRVGHFKHIPRNSIGRKALNTTARAAVYQTIPNSTTHSEPHD</sequence>
<comment type="caution">
    <text evidence="2">The sequence shown here is derived from an EMBL/GenBank/DDBJ whole genome shotgun (WGS) entry which is preliminary data.</text>
</comment>